<keyword evidence="1" id="KW-0732">Signal</keyword>
<keyword evidence="3" id="KW-1185">Reference proteome</keyword>
<gene>
    <name evidence="2" type="ORF">EVOR1521_LOCUS18812</name>
</gene>
<accession>A0AA36N4I4</accession>
<evidence type="ECO:0000313" key="3">
    <source>
        <dbReference type="Proteomes" id="UP001178507"/>
    </source>
</evidence>
<dbReference type="AlphaFoldDB" id="A0AA36N4I4"/>
<organism evidence="2 3">
    <name type="scientific">Effrenium voratum</name>
    <dbReference type="NCBI Taxonomy" id="2562239"/>
    <lineage>
        <taxon>Eukaryota</taxon>
        <taxon>Sar</taxon>
        <taxon>Alveolata</taxon>
        <taxon>Dinophyceae</taxon>
        <taxon>Suessiales</taxon>
        <taxon>Symbiodiniaceae</taxon>
        <taxon>Effrenium</taxon>
    </lineage>
</organism>
<protein>
    <submittedName>
        <fullName evidence="2">Uncharacterized protein</fullName>
    </submittedName>
</protein>
<dbReference type="EMBL" id="CAUJNA010002739">
    <property type="protein sequence ID" value="CAJ1394072.1"/>
    <property type="molecule type" value="Genomic_DNA"/>
</dbReference>
<evidence type="ECO:0000313" key="2">
    <source>
        <dbReference type="EMBL" id="CAJ1394072.1"/>
    </source>
</evidence>
<sequence>MRIHALFCAVALAQVVKGSRSPLLQALESTRVEEEARTLLSSHLSDMKTLEPEVVEMVVLRQWWTLARELVSKSHDQKVDLSFSVRKAVRSLKDEADELLRTLNPKYGLAQQVSPAFQWAQNDTSIFLTIKYTVRWNAPGALEVTEPSVNMSGNCFNFSGLGKHSNNK</sequence>
<reference evidence="2" key="1">
    <citation type="submission" date="2023-08" db="EMBL/GenBank/DDBJ databases">
        <authorList>
            <person name="Chen Y."/>
            <person name="Shah S."/>
            <person name="Dougan E. K."/>
            <person name="Thang M."/>
            <person name="Chan C."/>
        </authorList>
    </citation>
    <scope>NUCLEOTIDE SEQUENCE</scope>
</reference>
<comment type="caution">
    <text evidence="2">The sequence shown here is derived from an EMBL/GenBank/DDBJ whole genome shotgun (WGS) entry which is preliminary data.</text>
</comment>
<name>A0AA36N4I4_9DINO</name>
<feature type="signal peptide" evidence="1">
    <location>
        <begin position="1"/>
        <end position="18"/>
    </location>
</feature>
<evidence type="ECO:0000256" key="1">
    <source>
        <dbReference type="SAM" id="SignalP"/>
    </source>
</evidence>
<feature type="non-terminal residue" evidence="2">
    <location>
        <position position="168"/>
    </location>
</feature>
<dbReference type="Proteomes" id="UP001178507">
    <property type="component" value="Unassembled WGS sequence"/>
</dbReference>
<proteinExistence type="predicted"/>
<feature type="chain" id="PRO_5041312623" evidence="1">
    <location>
        <begin position="19"/>
        <end position="168"/>
    </location>
</feature>